<reference evidence="1" key="2">
    <citation type="submission" date="2023-06" db="EMBL/GenBank/DDBJ databases">
        <authorList>
            <consortium name="Lawrence Berkeley National Laboratory"/>
            <person name="Haridas S."/>
            <person name="Hensen N."/>
            <person name="Bonometti L."/>
            <person name="Westerberg I."/>
            <person name="Brannstrom I.O."/>
            <person name="Guillou S."/>
            <person name="Cros-Aarteil S."/>
            <person name="Calhoun S."/>
            <person name="Kuo A."/>
            <person name="Mondo S."/>
            <person name="Pangilinan J."/>
            <person name="Riley R."/>
            <person name="LaButti K."/>
            <person name="Andreopoulos B."/>
            <person name="Lipzen A."/>
            <person name="Chen C."/>
            <person name="Yanf M."/>
            <person name="Daum C."/>
            <person name="Ng V."/>
            <person name="Clum A."/>
            <person name="Steindorff A."/>
            <person name="Ohm R."/>
            <person name="Martin F."/>
            <person name="Silar P."/>
            <person name="Natvig D."/>
            <person name="Lalanne C."/>
            <person name="Gautier V."/>
            <person name="Ament-velasquez S.L."/>
            <person name="Kruys A."/>
            <person name="Hutchinson M.I."/>
            <person name="Powell A.J."/>
            <person name="Barry K."/>
            <person name="Miller A.N."/>
            <person name="Grigoriev I.V."/>
            <person name="Debuchy R."/>
            <person name="Gladieux P."/>
            <person name="Thoren M.H."/>
            <person name="Johannesson H."/>
        </authorList>
    </citation>
    <scope>NUCLEOTIDE SEQUENCE</scope>
    <source>
        <strain evidence="1">CBS 232.78</strain>
    </source>
</reference>
<gene>
    <name evidence="1" type="ORF">B0H63DRAFT_543427</name>
</gene>
<dbReference type="InterPro" id="IPR053037">
    <property type="entry name" value="Pericyclase_pydY-like"/>
</dbReference>
<dbReference type="PANTHER" id="PTHR38115">
    <property type="entry name" value="LIPOCALIN-LIKE DOMAIN-CONTAINING PROTEIN"/>
    <property type="match status" value="1"/>
</dbReference>
<keyword evidence="2" id="KW-1185">Reference proteome</keyword>
<reference evidence="1" key="1">
    <citation type="journal article" date="2023" name="Mol. Phylogenet. Evol.">
        <title>Genome-scale phylogeny and comparative genomics of the fungal order Sordariales.</title>
        <authorList>
            <person name="Hensen N."/>
            <person name="Bonometti L."/>
            <person name="Westerberg I."/>
            <person name="Brannstrom I.O."/>
            <person name="Guillou S."/>
            <person name="Cros-Aarteil S."/>
            <person name="Calhoun S."/>
            <person name="Haridas S."/>
            <person name="Kuo A."/>
            <person name="Mondo S."/>
            <person name="Pangilinan J."/>
            <person name="Riley R."/>
            <person name="LaButti K."/>
            <person name="Andreopoulos B."/>
            <person name="Lipzen A."/>
            <person name="Chen C."/>
            <person name="Yan M."/>
            <person name="Daum C."/>
            <person name="Ng V."/>
            <person name="Clum A."/>
            <person name="Steindorff A."/>
            <person name="Ohm R.A."/>
            <person name="Martin F."/>
            <person name="Silar P."/>
            <person name="Natvig D.O."/>
            <person name="Lalanne C."/>
            <person name="Gautier V."/>
            <person name="Ament-Velasquez S.L."/>
            <person name="Kruys A."/>
            <person name="Hutchinson M.I."/>
            <person name="Powell A.J."/>
            <person name="Barry K."/>
            <person name="Miller A.N."/>
            <person name="Grigoriev I.V."/>
            <person name="Debuchy R."/>
            <person name="Gladieux P."/>
            <person name="Hiltunen Thoren M."/>
            <person name="Johannesson H."/>
        </authorList>
    </citation>
    <scope>NUCLEOTIDE SEQUENCE</scope>
    <source>
        <strain evidence="1">CBS 232.78</strain>
    </source>
</reference>
<name>A0AAE0NP75_9PEZI</name>
<evidence type="ECO:0000313" key="1">
    <source>
        <dbReference type="EMBL" id="KAK3385181.1"/>
    </source>
</evidence>
<organism evidence="1 2">
    <name type="scientific">Podospora didyma</name>
    <dbReference type="NCBI Taxonomy" id="330526"/>
    <lineage>
        <taxon>Eukaryota</taxon>
        <taxon>Fungi</taxon>
        <taxon>Dikarya</taxon>
        <taxon>Ascomycota</taxon>
        <taxon>Pezizomycotina</taxon>
        <taxon>Sordariomycetes</taxon>
        <taxon>Sordariomycetidae</taxon>
        <taxon>Sordariales</taxon>
        <taxon>Podosporaceae</taxon>
        <taxon>Podospora</taxon>
    </lineage>
</organism>
<dbReference type="PANTHER" id="PTHR38115:SF1">
    <property type="entry name" value="LIPOCALIN-LIKE DOMAIN-CONTAINING PROTEIN"/>
    <property type="match status" value="1"/>
</dbReference>
<dbReference type="Proteomes" id="UP001285441">
    <property type="component" value="Unassembled WGS sequence"/>
</dbReference>
<protein>
    <recommendedName>
        <fullName evidence="3">Lipocalin-like domain-containing protein</fullName>
    </recommendedName>
</protein>
<dbReference type="AlphaFoldDB" id="A0AAE0NP75"/>
<dbReference type="EMBL" id="JAULSW010000004">
    <property type="protein sequence ID" value="KAK3385181.1"/>
    <property type="molecule type" value="Genomic_DNA"/>
</dbReference>
<evidence type="ECO:0000313" key="2">
    <source>
        <dbReference type="Proteomes" id="UP001285441"/>
    </source>
</evidence>
<proteinExistence type="predicted"/>
<evidence type="ECO:0008006" key="3">
    <source>
        <dbReference type="Google" id="ProtNLM"/>
    </source>
</evidence>
<accession>A0AAE0NP75</accession>
<comment type="caution">
    <text evidence="1">The sequence shown here is derived from an EMBL/GenBank/DDBJ whole genome shotgun (WGS) entry which is preliminary data.</text>
</comment>
<sequence>MAAPPTTSIREISGTWVLNKHLSDDFDATFAAQGVAWPVRKILGFAGVSLHLTQTKAPPPEDATGAPVTTIKARQTVTPGGFNSEDSYILDSRDRVSTVPIFGTVSVRTTYVPVTELDDAELRKRVESGGGDVVIQEVVENKKAGWKTDGTWAFEEVNGERRFTRTSVTTTSAESDVQVVAKVVYDFKAGK</sequence>